<reference evidence="4 5" key="2">
    <citation type="journal article" date="2007" name="BMC Biol.">
        <title>A 100%-complete sequence reveals unusually simple genomic features in the hot-spring red alga Cyanidioschyzon merolae.</title>
        <authorList>
            <person name="Nozaki H."/>
            <person name="Takano H."/>
            <person name="Misumi O."/>
            <person name="Terasawa K."/>
            <person name="Matsuzaki M."/>
            <person name="Maruyama S."/>
            <person name="Nishida K."/>
            <person name="Yagisawa F."/>
            <person name="Yoshida Y."/>
            <person name="Fujiwara T."/>
            <person name="Takio S."/>
            <person name="Tamura K."/>
            <person name="Chung S.J."/>
            <person name="Nakamura S."/>
            <person name="Kuroiwa H."/>
            <person name="Tanaka K."/>
            <person name="Sato N."/>
            <person name="Kuroiwa T."/>
        </authorList>
    </citation>
    <scope>NUCLEOTIDE SEQUENCE [LARGE SCALE GENOMIC DNA]</scope>
    <source>
        <strain evidence="4 5">10D</strain>
    </source>
</reference>
<keyword evidence="1" id="KW-0479">Metal-binding</keyword>
<dbReference type="eggNOG" id="KOG4281">
    <property type="taxonomic scope" value="Eukaryota"/>
</dbReference>
<dbReference type="Pfam" id="PF07847">
    <property type="entry name" value="PCO_ADO"/>
    <property type="match status" value="1"/>
</dbReference>
<dbReference type="CDD" id="cd20289">
    <property type="entry name" value="cupin_ADO"/>
    <property type="match status" value="1"/>
</dbReference>
<proteinExistence type="predicted"/>
<keyword evidence="2" id="KW-0560">Oxidoreductase</keyword>
<dbReference type="Gramene" id="CMH078CT">
    <property type="protein sequence ID" value="CMH078CT"/>
    <property type="gene ID" value="CMH078C"/>
</dbReference>
<evidence type="ECO:0000256" key="2">
    <source>
        <dbReference type="ARBA" id="ARBA00023002"/>
    </source>
</evidence>
<reference evidence="4 5" key="1">
    <citation type="journal article" date="2004" name="Nature">
        <title>Genome sequence of the ultrasmall unicellular red alga Cyanidioschyzon merolae 10D.</title>
        <authorList>
            <person name="Matsuzaki M."/>
            <person name="Misumi O."/>
            <person name="Shin-i T."/>
            <person name="Maruyama S."/>
            <person name="Takahara M."/>
            <person name="Miyagishima S."/>
            <person name="Mori T."/>
            <person name="Nishida K."/>
            <person name="Yagisawa F."/>
            <person name="Nishida K."/>
            <person name="Yoshida Y."/>
            <person name="Nishimura Y."/>
            <person name="Nakao S."/>
            <person name="Kobayashi T."/>
            <person name="Momoyama Y."/>
            <person name="Higashiyama T."/>
            <person name="Minoda A."/>
            <person name="Sano M."/>
            <person name="Nomoto H."/>
            <person name="Oishi K."/>
            <person name="Hayashi H."/>
            <person name="Ohta F."/>
            <person name="Nishizaka S."/>
            <person name="Haga S."/>
            <person name="Miura S."/>
            <person name="Morishita T."/>
            <person name="Kabeya Y."/>
            <person name="Terasawa K."/>
            <person name="Suzuki Y."/>
            <person name="Ishii Y."/>
            <person name="Asakawa S."/>
            <person name="Takano H."/>
            <person name="Ohta N."/>
            <person name="Kuroiwa H."/>
            <person name="Tanaka K."/>
            <person name="Shimizu N."/>
            <person name="Sugano S."/>
            <person name="Sato N."/>
            <person name="Nozaki H."/>
            <person name="Ogasawara N."/>
            <person name="Kohara Y."/>
            <person name="Kuroiwa T."/>
        </authorList>
    </citation>
    <scope>NUCLEOTIDE SEQUENCE [LARGE SCALE GENOMIC DNA]</scope>
    <source>
        <strain evidence="4 5">10D</strain>
    </source>
</reference>
<organism evidence="4 5">
    <name type="scientific">Cyanidioschyzon merolae (strain NIES-3377 / 10D)</name>
    <name type="common">Unicellular red alga</name>
    <dbReference type="NCBI Taxonomy" id="280699"/>
    <lineage>
        <taxon>Eukaryota</taxon>
        <taxon>Rhodophyta</taxon>
        <taxon>Bangiophyceae</taxon>
        <taxon>Cyanidiales</taxon>
        <taxon>Cyanidiaceae</taxon>
        <taxon>Cyanidioschyzon</taxon>
    </lineage>
</organism>
<evidence type="ECO:0000256" key="3">
    <source>
        <dbReference type="ARBA" id="ARBA00023004"/>
    </source>
</evidence>
<sequence length="317" mass="36663">MLSWVRVAVPRFRSVFRLRSTRIRSRHCGPYMGGTASKGTSHRRDAEVLVESVQRVALELRHARQRTPHVLSDAYEAEARQHVSALMAVVNSVDVAQFELSESDLVSAVDGAEHSQDVSLPEASWPEECRWPTRRIQYVFGAEQSDLFSVGVFYLPKGAYLPLHDHFGMVVVSRVLWGSLVMRAFDFATDHYTNYEELEWMHCNGGWAESTIQRSEREAGDAWALYPRSGGNIHELVAVREPCAMLDIIMPPYPSGSTIFDRRKNRELYECHYYRATRRRQLGDPSRTPEWFLERFPGEDLVYVQRARQRLFPDLWR</sequence>
<accession>M1V4Z2</accession>
<dbReference type="KEGG" id="cme:CYME_CMH078C"/>
<evidence type="ECO:0000256" key="1">
    <source>
        <dbReference type="ARBA" id="ARBA00022723"/>
    </source>
</evidence>
<protein>
    <recommendedName>
        <fullName evidence="6">Cysteine dioxygenase</fullName>
    </recommendedName>
</protein>
<name>M1V4Z2_CYAM1</name>
<dbReference type="GeneID" id="16993410"/>
<evidence type="ECO:0000313" key="4">
    <source>
        <dbReference type="EMBL" id="BAM79770.1"/>
    </source>
</evidence>
<dbReference type="SUPFAM" id="SSF51182">
    <property type="entry name" value="RmlC-like cupins"/>
    <property type="match status" value="1"/>
</dbReference>
<dbReference type="InterPro" id="IPR011051">
    <property type="entry name" value="RmlC_Cupin_sf"/>
</dbReference>
<dbReference type="PANTHER" id="PTHR22966">
    <property type="entry name" value="2-AMINOETHANETHIOL DIOXYGENASE"/>
    <property type="match status" value="1"/>
</dbReference>
<dbReference type="InterPro" id="IPR014710">
    <property type="entry name" value="RmlC-like_jellyroll"/>
</dbReference>
<evidence type="ECO:0008006" key="6">
    <source>
        <dbReference type="Google" id="ProtNLM"/>
    </source>
</evidence>
<dbReference type="GO" id="GO:0046872">
    <property type="term" value="F:metal ion binding"/>
    <property type="evidence" value="ECO:0007669"/>
    <property type="project" value="UniProtKB-KW"/>
</dbReference>
<dbReference type="RefSeq" id="XP_005536056.1">
    <property type="nucleotide sequence ID" value="XM_005535999.1"/>
</dbReference>
<dbReference type="AlphaFoldDB" id="M1V4Z2"/>
<dbReference type="OrthoDB" id="271433at2759"/>
<dbReference type="EMBL" id="AP006490">
    <property type="protein sequence ID" value="BAM79770.1"/>
    <property type="molecule type" value="Genomic_DNA"/>
</dbReference>
<gene>
    <name evidence="4" type="ORF">CYME_CMH078C</name>
</gene>
<dbReference type="HOGENOM" id="CLU_878135_0_0_1"/>
<keyword evidence="5" id="KW-1185">Reference proteome</keyword>
<dbReference type="InterPro" id="IPR012864">
    <property type="entry name" value="PCO/ADO"/>
</dbReference>
<dbReference type="Proteomes" id="UP000007014">
    <property type="component" value="Chromosome 8"/>
</dbReference>
<keyword evidence="3" id="KW-0408">Iron</keyword>
<dbReference type="Gene3D" id="2.60.120.10">
    <property type="entry name" value="Jelly Rolls"/>
    <property type="match status" value="1"/>
</dbReference>
<dbReference type="PANTHER" id="PTHR22966:SF61">
    <property type="entry name" value="2-AMINOETHANETHIOL DIOXYGENASE"/>
    <property type="match status" value="1"/>
</dbReference>
<dbReference type="GO" id="GO:0016702">
    <property type="term" value="F:oxidoreductase activity, acting on single donors with incorporation of molecular oxygen, incorporation of two atoms of oxygen"/>
    <property type="evidence" value="ECO:0007669"/>
    <property type="project" value="InterPro"/>
</dbReference>
<evidence type="ECO:0000313" key="5">
    <source>
        <dbReference type="Proteomes" id="UP000007014"/>
    </source>
</evidence>